<feature type="chain" id="PRO_5002115394" evidence="10">
    <location>
        <begin position="21"/>
        <end position="1018"/>
    </location>
</feature>
<dbReference type="RefSeq" id="WP_040200528.1">
    <property type="nucleotide sequence ID" value="NZ_CP010311.1"/>
</dbReference>
<dbReference type="PANTHER" id="PTHR43742:SF9">
    <property type="entry name" value="TETRATHIONATE REDUCTASE SUBUNIT A"/>
    <property type="match status" value="1"/>
</dbReference>
<dbReference type="SUPFAM" id="SSF53706">
    <property type="entry name" value="Formate dehydrogenase/DMSO reductase, domains 1-3"/>
    <property type="match status" value="1"/>
</dbReference>
<sequence>MKQSRRKFLKITGLATAAGAAVGYSDTLTAAARLRRRGNPAPDAIYGNAPAPEARINDSGQVVPNADFTVASTVCIGCTTHCGVRVKVENKSGTVVRAAGNPYHPLSSDPWLPYETPLRESLRWTSNHDESGLENRSTACARGNVVFDKIHDRFRVLTPLKRAGKRGEDKWIPISPEQLIEEVVNGGNLFGEGHVDGLAAIRDLKTLIDPDNPEYGTRANQLGILGTADEGRKDFMVFRFLQAFGSKNYSGHSSICGLSMRAGNAAFLSDFKKYPHLKPDFEHCEFLINFGTSPGQAGNPFKRQGKLLARARSEGNLRYVTVTPMLTNSDSIAAGDRSRWMPIRPGGDLALAMGMIRWIIENGRHNAAYLSVPSKASMERVGEPSFTNSSHLVVVTPGHQLEGRVLKASGDAGKEDFLVIDSTDGQLKSADQVDAARLEVDETIVYGGERLAVKSSFTLLKESAFRFTLEEYAQESGIPAEEIADLAHEFTSHGRKVAVDCHGNTMHTTGFYTTWAILSLSALVGSLNYKGGMSAGGGKFTDMKGAAYDLTDYPGKPKQPGIRIDRTRIAYEKTSEFKRNQAAGKPYPAKDQWYPFTNAIETGLITGSINHYPYPLKALISWNANFIYGESGGENTLAEALKDPKASIPLMIAIDPFINETSRLADYIVPDSVLYETWGELNPWGAWLTKTNAVRYPVVTPRQATFANGEPVCMDSFVIEIGKKLGLPGFGPQAIKASNGSLHPLERPEDFYLRVFENVALDAKSVPNADDEEIRLAGLQDYVPRLRRVSPENWRKVAYVMARGGRFEGKEGAYKESHLAKKYPGMISIYSETVGTSRSSLTAEKYSGVPTFYGARLVKGDLLVKRFPRSEYPLTAFSFKSNVVSSPNTASSRLRDLRYTSTIDIAARTAESLGLAHGDVVELTSPGGRIEGLLRVREGMHPEAIGVEHGFGRSGEGAITVQIGNETLEGLRFRKSGASINLLGFADPDRPGRIALSDFAVGSNSRQVIPVRIRKLPS</sequence>
<organism evidence="12 13">
    <name type="scientific">Geoalkalibacter subterraneus</name>
    <dbReference type="NCBI Taxonomy" id="483547"/>
    <lineage>
        <taxon>Bacteria</taxon>
        <taxon>Pseudomonadati</taxon>
        <taxon>Thermodesulfobacteriota</taxon>
        <taxon>Desulfuromonadia</taxon>
        <taxon>Desulfuromonadales</taxon>
        <taxon>Geoalkalibacteraceae</taxon>
        <taxon>Geoalkalibacter</taxon>
    </lineage>
</organism>
<dbReference type="PANTHER" id="PTHR43742">
    <property type="entry name" value="TRIMETHYLAMINE-N-OXIDE REDUCTASE"/>
    <property type="match status" value="1"/>
</dbReference>
<evidence type="ECO:0000256" key="4">
    <source>
        <dbReference type="ARBA" id="ARBA00022505"/>
    </source>
</evidence>
<dbReference type="PROSITE" id="PS51318">
    <property type="entry name" value="TAT"/>
    <property type="match status" value="1"/>
</dbReference>
<dbReference type="CDD" id="cd02758">
    <property type="entry name" value="MopB_Tetrathionate-Ra"/>
    <property type="match status" value="1"/>
</dbReference>
<proteinExistence type="inferred from homology"/>
<dbReference type="KEGG" id="gsb:GSUB_09700"/>
<dbReference type="InterPro" id="IPR009010">
    <property type="entry name" value="Asp_de-COase-like_dom_sf"/>
</dbReference>
<dbReference type="Gene3D" id="3.40.228.10">
    <property type="entry name" value="Dimethylsulfoxide Reductase, domain 2"/>
    <property type="match status" value="1"/>
</dbReference>
<keyword evidence="9" id="KW-0411">Iron-sulfur</keyword>
<dbReference type="GO" id="GO:0016491">
    <property type="term" value="F:oxidoreductase activity"/>
    <property type="evidence" value="ECO:0007669"/>
    <property type="project" value="UniProtKB-KW"/>
</dbReference>
<evidence type="ECO:0000256" key="7">
    <source>
        <dbReference type="ARBA" id="ARBA00023002"/>
    </source>
</evidence>
<comment type="cofactor">
    <cofactor evidence="1">
        <name>[4Fe-4S] cluster</name>
        <dbReference type="ChEBI" id="CHEBI:49883"/>
    </cofactor>
</comment>
<keyword evidence="3" id="KW-0004">4Fe-4S</keyword>
<dbReference type="Pfam" id="PF01568">
    <property type="entry name" value="Molydop_binding"/>
    <property type="match status" value="1"/>
</dbReference>
<dbReference type="STRING" id="483547.GSUB_09700"/>
<dbReference type="Gene3D" id="2.40.40.20">
    <property type="match status" value="1"/>
</dbReference>
<name>A0A0B5FF26_9BACT</name>
<dbReference type="Gene3D" id="3.40.50.740">
    <property type="match status" value="1"/>
</dbReference>
<dbReference type="PROSITE" id="PS00551">
    <property type="entry name" value="MOLYBDOPTERIN_PROK_1"/>
    <property type="match status" value="1"/>
</dbReference>
<dbReference type="EMBL" id="CP010311">
    <property type="protein sequence ID" value="AJF06762.1"/>
    <property type="molecule type" value="Genomic_DNA"/>
</dbReference>
<dbReference type="InterPro" id="IPR006963">
    <property type="entry name" value="Mopterin_OxRdtase_4Fe-4S_dom"/>
</dbReference>
<dbReference type="SUPFAM" id="SSF50692">
    <property type="entry name" value="ADC-like"/>
    <property type="match status" value="1"/>
</dbReference>
<evidence type="ECO:0000256" key="9">
    <source>
        <dbReference type="ARBA" id="ARBA00023014"/>
    </source>
</evidence>
<feature type="signal peptide" evidence="10">
    <location>
        <begin position="1"/>
        <end position="20"/>
    </location>
</feature>
<dbReference type="InterPro" id="IPR006311">
    <property type="entry name" value="TAT_signal"/>
</dbReference>
<dbReference type="HOGENOM" id="CLU_008235_0_0_7"/>
<keyword evidence="13" id="KW-1185">Reference proteome</keyword>
<keyword evidence="5" id="KW-0479">Metal-binding</keyword>
<gene>
    <name evidence="12" type="ORF">GSUB_09700</name>
</gene>
<dbReference type="InterPro" id="IPR041929">
    <property type="entry name" value="Tetrathionate-R_A_N"/>
</dbReference>
<accession>A0A0B5FF26</accession>
<protein>
    <submittedName>
        <fullName evidence="12">TtrA</fullName>
    </submittedName>
</protein>
<evidence type="ECO:0000313" key="13">
    <source>
        <dbReference type="Proteomes" id="UP000035036"/>
    </source>
</evidence>
<evidence type="ECO:0000256" key="5">
    <source>
        <dbReference type="ARBA" id="ARBA00022723"/>
    </source>
</evidence>
<evidence type="ECO:0000313" key="12">
    <source>
        <dbReference type="EMBL" id="AJF06762.1"/>
    </source>
</evidence>
<dbReference type="PROSITE" id="PS51669">
    <property type="entry name" value="4FE4S_MOW_BIS_MGD"/>
    <property type="match status" value="1"/>
</dbReference>
<dbReference type="InterPro" id="IPR006656">
    <property type="entry name" value="Mopterin_OxRdtase"/>
</dbReference>
<dbReference type="OrthoDB" id="9810782at2"/>
<keyword evidence="6 10" id="KW-0732">Signal</keyword>
<keyword evidence="8" id="KW-0408">Iron</keyword>
<comment type="similarity">
    <text evidence="2">Belongs to the prokaryotic molybdopterin-containing oxidoreductase family.</text>
</comment>
<evidence type="ECO:0000256" key="1">
    <source>
        <dbReference type="ARBA" id="ARBA00001966"/>
    </source>
</evidence>
<dbReference type="SMART" id="SM00926">
    <property type="entry name" value="Molybdop_Fe4S4"/>
    <property type="match status" value="1"/>
</dbReference>
<dbReference type="InterPro" id="IPR050612">
    <property type="entry name" value="Prok_Mopterin_Oxidored"/>
</dbReference>
<dbReference type="Proteomes" id="UP000035036">
    <property type="component" value="Chromosome"/>
</dbReference>
<reference evidence="12 13" key="1">
    <citation type="journal article" date="2015" name="Genome Announc.">
        <title>Genomes of Geoalkalibacter ferrihydriticus Z-0531T and Geoalkalibacter subterraneus Red1T, Two Haloalkaliphilic Metal-Reducing Deltaproteobacteria.</title>
        <authorList>
            <person name="Badalamenti J.P."/>
            <person name="Krajmalnik-Brown R."/>
            <person name="Torres C.I."/>
            <person name="Bond D.R."/>
        </authorList>
    </citation>
    <scope>NUCLEOTIDE SEQUENCE [LARGE SCALE GENOMIC DNA]</scope>
    <source>
        <strain evidence="12 13">Red1</strain>
    </source>
</reference>
<dbReference type="GO" id="GO:0051539">
    <property type="term" value="F:4 iron, 4 sulfur cluster binding"/>
    <property type="evidence" value="ECO:0007669"/>
    <property type="project" value="UniProtKB-KW"/>
</dbReference>
<keyword evidence="7" id="KW-0560">Oxidoreductase</keyword>
<dbReference type="Pfam" id="PF00384">
    <property type="entry name" value="Molybdopterin"/>
    <property type="match status" value="1"/>
</dbReference>
<evidence type="ECO:0000256" key="10">
    <source>
        <dbReference type="SAM" id="SignalP"/>
    </source>
</evidence>
<evidence type="ECO:0000256" key="6">
    <source>
        <dbReference type="ARBA" id="ARBA00022729"/>
    </source>
</evidence>
<evidence type="ECO:0000256" key="8">
    <source>
        <dbReference type="ARBA" id="ARBA00023004"/>
    </source>
</evidence>
<keyword evidence="4" id="KW-0500">Molybdenum</keyword>
<evidence type="ECO:0000259" key="11">
    <source>
        <dbReference type="PROSITE" id="PS51669"/>
    </source>
</evidence>
<evidence type="ECO:0000256" key="3">
    <source>
        <dbReference type="ARBA" id="ARBA00022485"/>
    </source>
</evidence>
<dbReference type="GO" id="GO:0043546">
    <property type="term" value="F:molybdopterin cofactor binding"/>
    <property type="evidence" value="ECO:0007669"/>
    <property type="project" value="InterPro"/>
</dbReference>
<dbReference type="Gene3D" id="3.30.200.210">
    <property type="match status" value="1"/>
</dbReference>
<evidence type="ECO:0000256" key="2">
    <source>
        <dbReference type="ARBA" id="ARBA00010312"/>
    </source>
</evidence>
<dbReference type="AlphaFoldDB" id="A0A0B5FF26"/>
<feature type="domain" description="4Fe-4S Mo/W bis-MGD-type" evidence="11">
    <location>
        <begin position="68"/>
        <end position="154"/>
    </location>
</feature>
<dbReference type="InterPro" id="IPR006657">
    <property type="entry name" value="MoPterin_dinucl-bd_dom"/>
</dbReference>
<dbReference type="GO" id="GO:0046872">
    <property type="term" value="F:metal ion binding"/>
    <property type="evidence" value="ECO:0007669"/>
    <property type="project" value="UniProtKB-KW"/>
</dbReference>
<dbReference type="InterPro" id="IPR027467">
    <property type="entry name" value="MopterinOxRdtase_cofactor_BS"/>
</dbReference>